<dbReference type="PATRIC" id="fig|1129367.4.peg.127"/>
<dbReference type="Proteomes" id="UP000033434">
    <property type="component" value="Unassembled WGS sequence"/>
</dbReference>
<comment type="caution">
    <text evidence="1">The sequence shown here is derived from an EMBL/GenBank/DDBJ whole genome shotgun (WGS) entry which is preliminary data.</text>
</comment>
<dbReference type="AlphaFoldDB" id="A0A0F6AHS5"/>
<organism evidence="1 2">
    <name type="scientific">Pseudoalteromonas luteoviolacea S4054</name>
    <dbReference type="NCBI Taxonomy" id="1129367"/>
    <lineage>
        <taxon>Bacteria</taxon>
        <taxon>Pseudomonadati</taxon>
        <taxon>Pseudomonadota</taxon>
        <taxon>Gammaproteobacteria</taxon>
        <taxon>Alteromonadales</taxon>
        <taxon>Pseudoalteromonadaceae</taxon>
        <taxon>Pseudoalteromonas</taxon>
    </lineage>
</organism>
<sequence>MTTNAVSTFLLRKVINVQNITTASRASAFNLRKVIIVRKVYDTAHSAAILFAQGEMTHFNKR</sequence>
<reference evidence="1 2" key="1">
    <citation type="journal article" date="2015" name="BMC Genomics">
        <title>Genome mining reveals unlocked bioactive potential of marine Gram-negative bacteria.</title>
        <authorList>
            <person name="Machado H."/>
            <person name="Sonnenschein E.C."/>
            <person name="Melchiorsen J."/>
            <person name="Gram L."/>
        </authorList>
    </citation>
    <scope>NUCLEOTIDE SEQUENCE [LARGE SCALE GENOMIC DNA]</scope>
    <source>
        <strain evidence="1 2">S4054</strain>
    </source>
</reference>
<proteinExistence type="predicted"/>
<dbReference type="EMBL" id="AUXW01000003">
    <property type="protein sequence ID" value="KKE85785.1"/>
    <property type="molecule type" value="Genomic_DNA"/>
</dbReference>
<gene>
    <name evidence="1" type="ORF">N479_24610</name>
</gene>
<evidence type="ECO:0000313" key="2">
    <source>
        <dbReference type="Proteomes" id="UP000033434"/>
    </source>
</evidence>
<evidence type="ECO:0000313" key="1">
    <source>
        <dbReference type="EMBL" id="KKE85785.1"/>
    </source>
</evidence>
<accession>A0A0F6AHS5</accession>
<protein>
    <submittedName>
        <fullName evidence="1">Uncharacterized protein</fullName>
    </submittedName>
</protein>
<name>A0A0F6AHS5_9GAMM</name>